<keyword evidence="2" id="KW-1185">Reference proteome</keyword>
<gene>
    <name evidence="1" type="ORF">DAT39_000190</name>
</gene>
<dbReference type="GO" id="GO:0016874">
    <property type="term" value="F:ligase activity"/>
    <property type="evidence" value="ECO:0007669"/>
    <property type="project" value="UniProtKB-KW"/>
</dbReference>
<feature type="non-terminal residue" evidence="1">
    <location>
        <position position="1"/>
    </location>
</feature>
<keyword evidence="1" id="KW-0436">Ligase</keyword>
<name>A0A8J4XLG0_CLAMG</name>
<organism evidence="1 2">
    <name type="scientific">Clarias magur</name>
    <name type="common">Asian catfish</name>
    <name type="synonym">Macropteronotus magur</name>
    <dbReference type="NCBI Taxonomy" id="1594786"/>
    <lineage>
        <taxon>Eukaryota</taxon>
        <taxon>Metazoa</taxon>
        <taxon>Chordata</taxon>
        <taxon>Craniata</taxon>
        <taxon>Vertebrata</taxon>
        <taxon>Euteleostomi</taxon>
        <taxon>Actinopterygii</taxon>
        <taxon>Neopterygii</taxon>
        <taxon>Teleostei</taxon>
        <taxon>Ostariophysi</taxon>
        <taxon>Siluriformes</taxon>
        <taxon>Clariidae</taxon>
        <taxon>Clarias</taxon>
    </lineage>
</organism>
<evidence type="ECO:0000313" key="1">
    <source>
        <dbReference type="EMBL" id="KAF5910253.1"/>
    </source>
</evidence>
<evidence type="ECO:0000313" key="2">
    <source>
        <dbReference type="Proteomes" id="UP000727407"/>
    </source>
</evidence>
<feature type="non-terminal residue" evidence="1">
    <location>
        <position position="54"/>
    </location>
</feature>
<proteinExistence type="predicted"/>
<comment type="caution">
    <text evidence="1">The sequence shown here is derived from an EMBL/GenBank/DDBJ whole genome shotgun (WGS) entry which is preliminary data.</text>
</comment>
<accession>A0A8J4XLG0</accession>
<dbReference type="AlphaFoldDB" id="A0A8J4XLG0"/>
<sequence>GDGGNCSAVPLPCVDLPLLLRSPLVGQIALAFRLELAFRRCLLGVPPLPDPWHW</sequence>
<protein>
    <submittedName>
        <fullName evidence="1">Leucine--tRNA ligase</fullName>
    </submittedName>
</protein>
<dbReference type="EMBL" id="QNUK01000001">
    <property type="protein sequence ID" value="KAF5910253.1"/>
    <property type="molecule type" value="Genomic_DNA"/>
</dbReference>
<dbReference type="Proteomes" id="UP000727407">
    <property type="component" value="Unassembled WGS sequence"/>
</dbReference>
<reference evidence="1" key="1">
    <citation type="submission" date="2020-07" db="EMBL/GenBank/DDBJ databases">
        <title>Clarias magur genome sequencing, assembly and annotation.</title>
        <authorList>
            <person name="Kushwaha B."/>
            <person name="Kumar R."/>
            <person name="Das P."/>
            <person name="Joshi C.G."/>
            <person name="Kumar D."/>
            <person name="Nagpure N.S."/>
            <person name="Pandey M."/>
            <person name="Agarwal S."/>
            <person name="Srivastava S."/>
            <person name="Singh M."/>
            <person name="Sahoo L."/>
            <person name="Jayasankar P."/>
            <person name="Meher P.K."/>
            <person name="Koringa P.G."/>
            <person name="Iquebal M.A."/>
            <person name="Das S.P."/>
            <person name="Bit A."/>
            <person name="Patnaik S."/>
            <person name="Patel N."/>
            <person name="Shah T.M."/>
            <person name="Hinsu A."/>
            <person name="Jena J.K."/>
        </authorList>
    </citation>
    <scope>NUCLEOTIDE SEQUENCE</scope>
    <source>
        <strain evidence="1">CIFAMagur01</strain>
        <tissue evidence="1">Testis</tissue>
    </source>
</reference>